<dbReference type="PANTHER" id="PTHR22748">
    <property type="entry name" value="AP ENDONUCLEASE"/>
    <property type="match status" value="1"/>
</dbReference>
<dbReference type="GO" id="GO:0008081">
    <property type="term" value="F:phosphoric diester hydrolase activity"/>
    <property type="evidence" value="ECO:0007669"/>
    <property type="project" value="TreeGrafter"/>
</dbReference>
<evidence type="ECO:0000313" key="11">
    <source>
        <dbReference type="EMBL" id="VDI08461.1"/>
    </source>
</evidence>
<feature type="binding site" evidence="8">
    <location>
        <position position="227"/>
    </location>
    <ligand>
        <name>Mg(2+)</name>
        <dbReference type="ChEBI" id="CHEBI:18420"/>
        <label>1</label>
    </ligand>
</feature>
<feature type="binding site" evidence="8">
    <location>
        <position position="142"/>
    </location>
    <ligand>
        <name>Mg(2+)</name>
        <dbReference type="ChEBI" id="CHEBI:18420"/>
        <label>1</label>
    </ligand>
</feature>
<dbReference type="PANTHER" id="PTHR22748:SF26">
    <property type="entry name" value="ENDONUCLEASE_EXONUCLEASE_PHOSPHATASE DOMAIN-CONTAINING PROTEIN"/>
    <property type="match status" value="1"/>
</dbReference>
<dbReference type="GO" id="GO:0003906">
    <property type="term" value="F:DNA-(apurinic or apyrimidinic site) endonuclease activity"/>
    <property type="evidence" value="ECO:0007669"/>
    <property type="project" value="TreeGrafter"/>
</dbReference>
<name>A0A8B6CQ88_MYTGA</name>
<evidence type="ECO:0000256" key="7">
    <source>
        <dbReference type="PIRSR" id="PIRSR604808-1"/>
    </source>
</evidence>
<dbReference type="EMBL" id="UYJE01002192">
    <property type="protein sequence ID" value="VDI08461.1"/>
    <property type="molecule type" value="Genomic_DNA"/>
</dbReference>
<keyword evidence="6 8" id="KW-0460">Magnesium</keyword>
<dbReference type="GO" id="GO:0008311">
    <property type="term" value="F:double-stranded DNA 3'-5' DNA exonuclease activity"/>
    <property type="evidence" value="ECO:0007669"/>
    <property type="project" value="UniProtKB-EC"/>
</dbReference>
<keyword evidence="12" id="KW-1185">Reference proteome</keyword>
<organism evidence="11 12">
    <name type="scientific">Mytilus galloprovincialis</name>
    <name type="common">Mediterranean mussel</name>
    <dbReference type="NCBI Taxonomy" id="29158"/>
    <lineage>
        <taxon>Eukaryota</taxon>
        <taxon>Metazoa</taxon>
        <taxon>Spiralia</taxon>
        <taxon>Lophotrochozoa</taxon>
        <taxon>Mollusca</taxon>
        <taxon>Bivalvia</taxon>
        <taxon>Autobranchia</taxon>
        <taxon>Pteriomorphia</taxon>
        <taxon>Mytilida</taxon>
        <taxon>Mytiloidea</taxon>
        <taxon>Mytilidae</taxon>
        <taxon>Mytilinae</taxon>
        <taxon>Mytilus</taxon>
    </lineage>
</organism>
<dbReference type="Proteomes" id="UP000596742">
    <property type="component" value="Unassembled WGS sequence"/>
</dbReference>
<feature type="site" description="Transition state stabilizer" evidence="9">
    <location>
        <position position="142"/>
    </location>
</feature>
<feature type="binding site" evidence="8">
    <location>
        <position position="140"/>
    </location>
    <ligand>
        <name>Mg(2+)</name>
        <dbReference type="ChEBI" id="CHEBI:18420"/>
        <label>1</label>
    </ligand>
</feature>
<dbReference type="InterPro" id="IPR004808">
    <property type="entry name" value="AP_endonuc_1"/>
</dbReference>
<evidence type="ECO:0000256" key="6">
    <source>
        <dbReference type="ARBA" id="ARBA00022842"/>
    </source>
</evidence>
<evidence type="ECO:0000313" key="12">
    <source>
        <dbReference type="Proteomes" id="UP000596742"/>
    </source>
</evidence>
<evidence type="ECO:0000259" key="10">
    <source>
        <dbReference type="Pfam" id="PF03372"/>
    </source>
</evidence>
<dbReference type="GO" id="GO:0006284">
    <property type="term" value="P:base-excision repair"/>
    <property type="evidence" value="ECO:0007669"/>
    <property type="project" value="TreeGrafter"/>
</dbReference>
<feature type="site" description="Important for catalytic activity" evidence="9">
    <location>
        <position position="202"/>
    </location>
</feature>
<gene>
    <name evidence="11" type="ORF">MGAL_10B018857</name>
</gene>
<dbReference type="Pfam" id="PF03372">
    <property type="entry name" value="Exo_endo_phos"/>
    <property type="match status" value="1"/>
</dbReference>
<dbReference type="GO" id="GO:0046872">
    <property type="term" value="F:metal ion binding"/>
    <property type="evidence" value="ECO:0007669"/>
    <property type="project" value="UniProtKB-KW"/>
</dbReference>
<feature type="binding site" evidence="8">
    <location>
        <position position="226"/>
    </location>
    <ligand>
        <name>Mg(2+)</name>
        <dbReference type="ChEBI" id="CHEBI:18420"/>
        <label>1</label>
    </ligand>
</feature>
<dbReference type="CDD" id="cd09076">
    <property type="entry name" value="L1-EN"/>
    <property type="match status" value="1"/>
</dbReference>
<protein>
    <recommendedName>
        <fullName evidence="3">exodeoxyribonuclease III</fullName>
        <ecNumber evidence="3">3.1.11.2</ecNumber>
    </recommendedName>
</protein>
<feature type="active site" evidence="7">
    <location>
        <position position="110"/>
    </location>
</feature>
<evidence type="ECO:0000256" key="4">
    <source>
        <dbReference type="ARBA" id="ARBA00022723"/>
    </source>
</evidence>
<sequence length="244" mass="28296">MTSLKIGSLNCRGLSEEVKRRDFFSRYRKRYDIIILTDTHCTKEKEKQWAHEWGYKAFFSSGSSRSRGVAILIKNSFTFTIHQEKKDQEGNFIILDMTIQDYRLSLVAIYGPNGDSPTFFENIKGLVSGIKNSSIIMAGDWNVVQDFDKDTSNYSAKNNIRAHDKILDMIESLDLVDIWRALNPDTKRFTWRGPGLKQSRLDYFLISSDLEPFVKNVDMDISYRSDHSPVYLTLQFYNQIKEVG</sequence>
<evidence type="ECO:0000256" key="1">
    <source>
        <dbReference type="ARBA" id="ARBA00000493"/>
    </source>
</evidence>
<feature type="active site" description="Proton donor/acceptor" evidence="7">
    <location>
        <position position="140"/>
    </location>
</feature>
<evidence type="ECO:0000256" key="9">
    <source>
        <dbReference type="PIRSR" id="PIRSR604808-3"/>
    </source>
</evidence>
<evidence type="ECO:0000256" key="5">
    <source>
        <dbReference type="ARBA" id="ARBA00022801"/>
    </source>
</evidence>
<dbReference type="Gene3D" id="3.60.10.10">
    <property type="entry name" value="Endonuclease/exonuclease/phosphatase"/>
    <property type="match status" value="1"/>
</dbReference>
<dbReference type="AlphaFoldDB" id="A0A8B6CQ88"/>
<dbReference type="SUPFAM" id="SSF56219">
    <property type="entry name" value="DNase I-like"/>
    <property type="match status" value="1"/>
</dbReference>
<comment type="cofactor">
    <cofactor evidence="8">
        <name>Mg(2+)</name>
        <dbReference type="ChEBI" id="CHEBI:18420"/>
    </cofactor>
    <cofactor evidence="8">
        <name>Mn(2+)</name>
        <dbReference type="ChEBI" id="CHEBI:29035"/>
    </cofactor>
    <text evidence="8">Probably binds two magnesium or manganese ions per subunit.</text>
</comment>
<reference evidence="11" key="1">
    <citation type="submission" date="2018-11" db="EMBL/GenBank/DDBJ databases">
        <authorList>
            <person name="Alioto T."/>
            <person name="Alioto T."/>
        </authorList>
    </citation>
    <scope>NUCLEOTIDE SEQUENCE</scope>
</reference>
<feature type="active site" description="Proton acceptor" evidence="7">
    <location>
        <position position="227"/>
    </location>
</feature>
<comment type="caution">
    <text evidence="11">The sequence shown here is derived from an EMBL/GenBank/DDBJ whole genome shotgun (WGS) entry which is preliminary data.</text>
</comment>
<dbReference type="InterPro" id="IPR005135">
    <property type="entry name" value="Endo/exonuclease/phosphatase"/>
</dbReference>
<dbReference type="GO" id="GO:0005634">
    <property type="term" value="C:nucleus"/>
    <property type="evidence" value="ECO:0007669"/>
    <property type="project" value="TreeGrafter"/>
</dbReference>
<keyword evidence="4 8" id="KW-0479">Metal-binding</keyword>
<keyword evidence="5" id="KW-0378">Hydrolase</keyword>
<comment type="similarity">
    <text evidence="2">Belongs to the DNA repair enzymes AP/ExoA family.</text>
</comment>
<feature type="site" description="Interaction with DNA substrate" evidence="9">
    <location>
        <position position="227"/>
    </location>
</feature>
<comment type="catalytic activity">
    <reaction evidence="1">
        <text>Exonucleolytic cleavage in the 3'- to 5'-direction to yield nucleoside 5'-phosphates.</text>
        <dbReference type="EC" id="3.1.11.2"/>
    </reaction>
</comment>
<dbReference type="OrthoDB" id="6073759at2759"/>
<proteinExistence type="inferred from homology"/>
<dbReference type="EC" id="3.1.11.2" evidence="3"/>
<feature type="binding site" evidence="8">
    <location>
        <position position="10"/>
    </location>
    <ligand>
        <name>Mg(2+)</name>
        <dbReference type="ChEBI" id="CHEBI:18420"/>
        <label>1</label>
    </ligand>
</feature>
<keyword evidence="8" id="KW-0464">Manganese</keyword>
<dbReference type="InterPro" id="IPR036691">
    <property type="entry name" value="Endo/exonu/phosph_ase_sf"/>
</dbReference>
<feature type="domain" description="Endonuclease/exonuclease/phosphatase" evidence="10">
    <location>
        <begin position="8"/>
        <end position="227"/>
    </location>
</feature>
<accession>A0A8B6CQ88</accession>
<evidence type="ECO:0000256" key="8">
    <source>
        <dbReference type="PIRSR" id="PIRSR604808-2"/>
    </source>
</evidence>
<evidence type="ECO:0000256" key="2">
    <source>
        <dbReference type="ARBA" id="ARBA00007092"/>
    </source>
</evidence>
<evidence type="ECO:0000256" key="3">
    <source>
        <dbReference type="ARBA" id="ARBA00012115"/>
    </source>
</evidence>